<dbReference type="Proteomes" id="UP001346149">
    <property type="component" value="Unassembled WGS sequence"/>
</dbReference>
<comment type="subcellular location">
    <subcellularLocation>
        <location evidence="1">Membrane</location>
        <topology evidence="1">Single-pass membrane protein</topology>
    </subcellularLocation>
</comment>
<evidence type="ECO:0000256" key="1">
    <source>
        <dbReference type="ARBA" id="ARBA00004167"/>
    </source>
</evidence>
<feature type="domain" description="Trichome birefringence-like C-terminal" evidence="8">
    <location>
        <begin position="114"/>
        <end position="402"/>
    </location>
</feature>
<comment type="similarity">
    <text evidence="2">Belongs to the PC-esterase family. TBL subfamily.</text>
</comment>
<dbReference type="GO" id="GO:0005794">
    <property type="term" value="C:Golgi apparatus"/>
    <property type="evidence" value="ECO:0007669"/>
    <property type="project" value="TreeGrafter"/>
</dbReference>
<keyword evidence="3 7" id="KW-0812">Transmembrane</keyword>
<dbReference type="AlphaFoldDB" id="A0AAN7LE56"/>
<evidence type="ECO:0000256" key="7">
    <source>
        <dbReference type="SAM" id="Phobius"/>
    </source>
</evidence>
<accession>A0AAN7LE56</accession>
<evidence type="ECO:0000256" key="3">
    <source>
        <dbReference type="ARBA" id="ARBA00022692"/>
    </source>
</evidence>
<gene>
    <name evidence="10" type="ORF">SAY86_015445</name>
</gene>
<protein>
    <recommendedName>
        <fullName evidence="12">Trichome birefringence-like N-terminal domain-containing protein</fullName>
    </recommendedName>
</protein>
<evidence type="ECO:0000256" key="2">
    <source>
        <dbReference type="ARBA" id="ARBA00007727"/>
    </source>
</evidence>
<feature type="domain" description="Trichome birefringence-like N-terminal" evidence="9">
    <location>
        <begin position="61"/>
        <end position="113"/>
    </location>
</feature>
<evidence type="ECO:0000256" key="5">
    <source>
        <dbReference type="ARBA" id="ARBA00022989"/>
    </source>
</evidence>
<keyword evidence="6 7" id="KW-0472">Membrane</keyword>
<dbReference type="Pfam" id="PF13839">
    <property type="entry name" value="PC-Esterase"/>
    <property type="match status" value="1"/>
</dbReference>
<dbReference type="InterPro" id="IPR029962">
    <property type="entry name" value="TBL"/>
</dbReference>
<keyword evidence="4" id="KW-0735">Signal-anchor</keyword>
<keyword evidence="5 7" id="KW-1133">Transmembrane helix</keyword>
<evidence type="ECO:0000259" key="8">
    <source>
        <dbReference type="Pfam" id="PF13839"/>
    </source>
</evidence>
<proteinExistence type="inferred from homology"/>
<comment type="caution">
    <text evidence="10">The sequence shown here is derived from an EMBL/GenBank/DDBJ whole genome shotgun (WGS) entry which is preliminary data.</text>
</comment>
<evidence type="ECO:0000313" key="11">
    <source>
        <dbReference type="Proteomes" id="UP001346149"/>
    </source>
</evidence>
<dbReference type="GO" id="GO:0016020">
    <property type="term" value="C:membrane"/>
    <property type="evidence" value="ECO:0007669"/>
    <property type="project" value="UniProtKB-SubCell"/>
</dbReference>
<organism evidence="10 11">
    <name type="scientific">Trapa natans</name>
    <name type="common">Water chestnut</name>
    <dbReference type="NCBI Taxonomy" id="22666"/>
    <lineage>
        <taxon>Eukaryota</taxon>
        <taxon>Viridiplantae</taxon>
        <taxon>Streptophyta</taxon>
        <taxon>Embryophyta</taxon>
        <taxon>Tracheophyta</taxon>
        <taxon>Spermatophyta</taxon>
        <taxon>Magnoliopsida</taxon>
        <taxon>eudicotyledons</taxon>
        <taxon>Gunneridae</taxon>
        <taxon>Pentapetalae</taxon>
        <taxon>rosids</taxon>
        <taxon>malvids</taxon>
        <taxon>Myrtales</taxon>
        <taxon>Lythraceae</taxon>
        <taxon>Trapa</taxon>
    </lineage>
</organism>
<dbReference type="PANTHER" id="PTHR32285">
    <property type="entry name" value="PROTEIN TRICHOME BIREFRINGENCE-LIKE 9-RELATED"/>
    <property type="match status" value="1"/>
</dbReference>
<dbReference type="Pfam" id="PF14416">
    <property type="entry name" value="PMR5N"/>
    <property type="match status" value="1"/>
</dbReference>
<dbReference type="EMBL" id="JAXQNO010000016">
    <property type="protein sequence ID" value="KAK4781343.1"/>
    <property type="molecule type" value="Genomic_DNA"/>
</dbReference>
<evidence type="ECO:0000256" key="6">
    <source>
        <dbReference type="ARBA" id="ARBA00023136"/>
    </source>
</evidence>
<evidence type="ECO:0008006" key="12">
    <source>
        <dbReference type="Google" id="ProtNLM"/>
    </source>
</evidence>
<evidence type="ECO:0000259" key="9">
    <source>
        <dbReference type="Pfam" id="PF14416"/>
    </source>
</evidence>
<name>A0AAN7LE56_TRANT</name>
<dbReference type="GO" id="GO:0016413">
    <property type="term" value="F:O-acetyltransferase activity"/>
    <property type="evidence" value="ECO:0007669"/>
    <property type="project" value="InterPro"/>
</dbReference>
<sequence length="407" mass="46702">MVRLQEVTPYLVLAVPLTFILITTLFFSLSSTTNPIFLPLPTSPAAAFPLRRRSPSGRPGECDIFSGEWVPDPRGPRYTNRTCWAIQEHQNCMKYGRPDDGFVKWRWKPEGCELPAFDPAQFLRLMRGKSVAFVGDSVARNQMQSLICLLSPVEYPEAIWNAPDQQSIRWRYAAHNFTLAIFWSPYLVRSAESDPVGPTNNGLFSMYLDELDEQWTNHIDEFDYVVVSAGHWFFRPLVFYESGRAVGCYMCLAKNLTDLTRYYGYRKAFRMAFKAINGRKGYRGVTILRTFAPSHFEGGMWNTGGRCDRTGPVRADEGVLRGAQLKLYTIQLEEFQKAEEAGRRRGRSYRLLDVTPAMLLRPDGHPSVYGHRPEERVKLYNDCVHWCLPGPIDAWNDLLLKMLEADR</sequence>
<dbReference type="PANTHER" id="PTHR32285:SF48">
    <property type="entry name" value="PROTEIN TRICHOME BIREFRINGENCE-LIKE 19"/>
    <property type="match status" value="1"/>
</dbReference>
<evidence type="ECO:0000313" key="10">
    <source>
        <dbReference type="EMBL" id="KAK4781343.1"/>
    </source>
</evidence>
<reference evidence="10 11" key="1">
    <citation type="journal article" date="2023" name="Hortic Res">
        <title>Pangenome of water caltrop reveals structural variations and asymmetric subgenome divergence after allopolyploidization.</title>
        <authorList>
            <person name="Zhang X."/>
            <person name="Chen Y."/>
            <person name="Wang L."/>
            <person name="Yuan Y."/>
            <person name="Fang M."/>
            <person name="Shi L."/>
            <person name="Lu R."/>
            <person name="Comes H.P."/>
            <person name="Ma Y."/>
            <person name="Chen Y."/>
            <person name="Huang G."/>
            <person name="Zhou Y."/>
            <person name="Zheng Z."/>
            <person name="Qiu Y."/>
        </authorList>
    </citation>
    <scope>NUCLEOTIDE SEQUENCE [LARGE SCALE GENOMIC DNA]</scope>
    <source>
        <strain evidence="10">F231</strain>
    </source>
</reference>
<evidence type="ECO:0000256" key="4">
    <source>
        <dbReference type="ARBA" id="ARBA00022968"/>
    </source>
</evidence>
<dbReference type="InterPro" id="IPR025846">
    <property type="entry name" value="TBL_N"/>
</dbReference>
<feature type="transmembrane region" description="Helical" evidence="7">
    <location>
        <begin position="7"/>
        <end position="29"/>
    </location>
</feature>
<keyword evidence="11" id="KW-1185">Reference proteome</keyword>
<dbReference type="InterPro" id="IPR026057">
    <property type="entry name" value="TBL_C"/>
</dbReference>